<evidence type="ECO:0000256" key="1">
    <source>
        <dbReference type="SAM" id="MobiDB-lite"/>
    </source>
</evidence>
<dbReference type="AlphaFoldDB" id="A0AAE0ZTH9"/>
<proteinExistence type="predicted"/>
<dbReference type="EMBL" id="JAWDGP010003357">
    <property type="protein sequence ID" value="KAK3775053.1"/>
    <property type="molecule type" value="Genomic_DNA"/>
</dbReference>
<feature type="region of interest" description="Disordered" evidence="1">
    <location>
        <begin position="17"/>
        <end position="40"/>
    </location>
</feature>
<keyword evidence="3" id="KW-1185">Reference proteome</keyword>
<accession>A0AAE0ZTH9</accession>
<sequence>MKTNRISRRRRTYSSESDFISLSSSNHSGQYDREPSIDHREGGMEWTRPLAAKIRNIHAHKRLIRIHRESVFAGTSPTLQNRVPMLWEFSVYAVPHNSGLNLLFEVKGCKDYAREGGAHNYNFTMRREVFLVVAACIDTLDRSQCRPTRDLEPGLAPQTTRHH</sequence>
<evidence type="ECO:0000313" key="2">
    <source>
        <dbReference type="EMBL" id="KAK3775053.1"/>
    </source>
</evidence>
<comment type="caution">
    <text evidence="2">The sequence shown here is derived from an EMBL/GenBank/DDBJ whole genome shotgun (WGS) entry which is preliminary data.</text>
</comment>
<evidence type="ECO:0000313" key="3">
    <source>
        <dbReference type="Proteomes" id="UP001283361"/>
    </source>
</evidence>
<name>A0AAE0ZTH9_9GAST</name>
<gene>
    <name evidence="2" type="ORF">RRG08_048263</name>
</gene>
<organism evidence="2 3">
    <name type="scientific">Elysia crispata</name>
    <name type="common">lettuce slug</name>
    <dbReference type="NCBI Taxonomy" id="231223"/>
    <lineage>
        <taxon>Eukaryota</taxon>
        <taxon>Metazoa</taxon>
        <taxon>Spiralia</taxon>
        <taxon>Lophotrochozoa</taxon>
        <taxon>Mollusca</taxon>
        <taxon>Gastropoda</taxon>
        <taxon>Heterobranchia</taxon>
        <taxon>Euthyneura</taxon>
        <taxon>Panpulmonata</taxon>
        <taxon>Sacoglossa</taxon>
        <taxon>Placobranchoidea</taxon>
        <taxon>Plakobranchidae</taxon>
        <taxon>Elysia</taxon>
    </lineage>
</organism>
<dbReference type="Proteomes" id="UP001283361">
    <property type="component" value="Unassembled WGS sequence"/>
</dbReference>
<protein>
    <submittedName>
        <fullName evidence="2">Uncharacterized protein</fullName>
    </submittedName>
</protein>
<feature type="compositionally biased region" description="Basic and acidic residues" evidence="1">
    <location>
        <begin position="30"/>
        <end position="40"/>
    </location>
</feature>
<reference evidence="2" key="1">
    <citation type="journal article" date="2023" name="G3 (Bethesda)">
        <title>A reference genome for the long-term kleptoplast-retaining sea slug Elysia crispata morphotype clarki.</title>
        <authorList>
            <person name="Eastman K.E."/>
            <person name="Pendleton A.L."/>
            <person name="Shaikh M.A."/>
            <person name="Suttiyut T."/>
            <person name="Ogas R."/>
            <person name="Tomko P."/>
            <person name="Gavelis G."/>
            <person name="Widhalm J.R."/>
            <person name="Wisecaver J.H."/>
        </authorList>
    </citation>
    <scope>NUCLEOTIDE SEQUENCE</scope>
    <source>
        <strain evidence="2">ECLA1</strain>
    </source>
</reference>